<protein>
    <recommendedName>
        <fullName evidence="5">Holin-like toxin</fullName>
    </recommendedName>
</protein>
<dbReference type="RefSeq" id="WP_216320504.1">
    <property type="nucleotide sequence ID" value="NZ_JAHKRT010000002.1"/>
</dbReference>
<evidence type="ECO:0000313" key="3">
    <source>
        <dbReference type="EMBL" id="MBU3077024.1"/>
    </source>
</evidence>
<evidence type="ECO:0000256" key="2">
    <source>
        <dbReference type="SAM" id="Phobius"/>
    </source>
</evidence>
<proteinExistence type="predicted"/>
<feature type="transmembrane region" description="Helical" evidence="2">
    <location>
        <begin position="32"/>
        <end position="51"/>
    </location>
</feature>
<keyword evidence="4" id="KW-1185">Reference proteome</keyword>
<comment type="caution">
    <text evidence="3">The sequence shown here is derived from an EMBL/GenBank/DDBJ whole genome shotgun (WGS) entry which is preliminary data.</text>
</comment>
<accession>A0ABS6BFF5</accession>
<organism evidence="3 4">
    <name type="scientific">Sphingomonas quercus</name>
    <dbReference type="NCBI Taxonomy" id="2842451"/>
    <lineage>
        <taxon>Bacteria</taxon>
        <taxon>Pseudomonadati</taxon>
        <taxon>Pseudomonadota</taxon>
        <taxon>Alphaproteobacteria</taxon>
        <taxon>Sphingomonadales</taxon>
        <taxon>Sphingomonadaceae</taxon>
        <taxon>Sphingomonas</taxon>
    </lineage>
</organism>
<keyword evidence="2" id="KW-0812">Transmembrane</keyword>
<keyword evidence="2" id="KW-0472">Membrane</keyword>
<dbReference type="Proteomes" id="UP000776276">
    <property type="component" value="Unassembled WGS sequence"/>
</dbReference>
<gene>
    <name evidence="3" type="ORF">KOF26_04025</name>
</gene>
<sequence>MLTTTGRRFLTEARQSSRQKEVRTTTTSNVEAITSIAMLAVAFAALVLKIIEVARSK</sequence>
<evidence type="ECO:0000256" key="1">
    <source>
        <dbReference type="SAM" id="MobiDB-lite"/>
    </source>
</evidence>
<feature type="region of interest" description="Disordered" evidence="1">
    <location>
        <begin position="1"/>
        <end position="24"/>
    </location>
</feature>
<dbReference type="EMBL" id="JAHKRT010000002">
    <property type="protein sequence ID" value="MBU3077024.1"/>
    <property type="molecule type" value="Genomic_DNA"/>
</dbReference>
<evidence type="ECO:0000313" key="4">
    <source>
        <dbReference type="Proteomes" id="UP000776276"/>
    </source>
</evidence>
<reference evidence="3 4" key="1">
    <citation type="submission" date="2021-06" db="EMBL/GenBank/DDBJ databases">
        <title>Sphingomonas sp. XMGL2, whole genome shotgun sequencing project.</title>
        <authorList>
            <person name="Zhao G."/>
            <person name="Shen L."/>
        </authorList>
    </citation>
    <scope>NUCLEOTIDE SEQUENCE [LARGE SCALE GENOMIC DNA]</scope>
    <source>
        <strain evidence="3 4">XMGL2</strain>
    </source>
</reference>
<keyword evidence="2" id="KW-1133">Transmembrane helix</keyword>
<evidence type="ECO:0008006" key="5">
    <source>
        <dbReference type="Google" id="ProtNLM"/>
    </source>
</evidence>
<name>A0ABS6BFF5_9SPHN</name>